<evidence type="ECO:0000256" key="5">
    <source>
        <dbReference type="PROSITE-ProRule" id="PRU00309"/>
    </source>
</evidence>
<name>A0A7M5V9Y6_9CNID</name>
<organism evidence="7 8">
    <name type="scientific">Clytia hemisphaerica</name>
    <dbReference type="NCBI Taxonomy" id="252671"/>
    <lineage>
        <taxon>Eukaryota</taxon>
        <taxon>Metazoa</taxon>
        <taxon>Cnidaria</taxon>
        <taxon>Hydrozoa</taxon>
        <taxon>Hydroidolina</taxon>
        <taxon>Leptothecata</taxon>
        <taxon>Obeliida</taxon>
        <taxon>Clytiidae</taxon>
        <taxon>Clytia</taxon>
    </lineage>
</organism>
<evidence type="ECO:0000313" key="7">
    <source>
        <dbReference type="EnsemblMetazoa" id="CLYHEMP008640.1"/>
    </source>
</evidence>
<keyword evidence="2 5" id="KW-0863">Zinc-finger</keyword>
<accession>A0A7M5V9Y6</accession>
<keyword evidence="3" id="KW-0862">Zinc</keyword>
<keyword evidence="8" id="KW-1185">Reference proteome</keyword>
<evidence type="ECO:0000256" key="1">
    <source>
        <dbReference type="ARBA" id="ARBA00022723"/>
    </source>
</evidence>
<dbReference type="SUPFAM" id="SSF57716">
    <property type="entry name" value="Glucocorticoid receptor-like (DNA-binding domain)"/>
    <property type="match status" value="1"/>
</dbReference>
<dbReference type="InterPro" id="IPR052224">
    <property type="entry name" value="THAP_domain_protein"/>
</dbReference>
<evidence type="ECO:0000313" key="8">
    <source>
        <dbReference type="Proteomes" id="UP000594262"/>
    </source>
</evidence>
<protein>
    <recommendedName>
        <fullName evidence="6">THAP-type domain-containing protein</fullName>
    </recommendedName>
</protein>
<keyword evidence="1" id="KW-0479">Metal-binding</keyword>
<proteinExistence type="predicted"/>
<dbReference type="Proteomes" id="UP000594262">
    <property type="component" value="Unplaced"/>
</dbReference>
<sequence length="318" mass="37230">MVHCCIPGCKNTHHHKTKKEEWHVDTRNYSLHDLPSEDRMEIRELWILAINRSTLPKDVAVCSDHFTEDCFDEKWEEYKRKYGPTKVKRKLKLDAVPTIFPGRMFYHEKVQHIKESWKNKVLQRRLEYERLRLEKEYRDRFKSTQTECQCKCRCKLRKKNFGQQVNFQFKFMEDVGVQFPKDLTETVKDDHSYTQGGKKKSKTGLVNNKPLVITTDPQSVLNIIQSEPQPTVVPSYTIDFEAVTGNTATQTPLIDHKDATAHFVMAENIQTDILGFQLKHKLVEEGPLCDDNSLEKRQRLEPEALPETLISESQILPN</sequence>
<dbReference type="SMART" id="SM00980">
    <property type="entry name" value="THAP"/>
    <property type="match status" value="1"/>
</dbReference>
<evidence type="ECO:0000256" key="4">
    <source>
        <dbReference type="ARBA" id="ARBA00023125"/>
    </source>
</evidence>
<feature type="domain" description="THAP-type" evidence="6">
    <location>
        <begin position="1"/>
        <end position="100"/>
    </location>
</feature>
<evidence type="ECO:0000256" key="2">
    <source>
        <dbReference type="ARBA" id="ARBA00022771"/>
    </source>
</evidence>
<dbReference type="Pfam" id="PF05485">
    <property type="entry name" value="THAP"/>
    <property type="match status" value="1"/>
</dbReference>
<reference evidence="7" key="1">
    <citation type="submission" date="2021-01" db="UniProtKB">
        <authorList>
            <consortium name="EnsemblMetazoa"/>
        </authorList>
    </citation>
    <scope>IDENTIFICATION</scope>
</reference>
<dbReference type="PANTHER" id="PTHR46927">
    <property type="entry name" value="AGAP005574-PA"/>
    <property type="match status" value="1"/>
</dbReference>
<dbReference type="AlphaFoldDB" id="A0A7M5V9Y6"/>
<dbReference type="PANTHER" id="PTHR46927:SF3">
    <property type="entry name" value="THAP-TYPE DOMAIN-CONTAINING PROTEIN"/>
    <property type="match status" value="1"/>
</dbReference>
<dbReference type="GO" id="GO:0008270">
    <property type="term" value="F:zinc ion binding"/>
    <property type="evidence" value="ECO:0007669"/>
    <property type="project" value="UniProtKB-KW"/>
</dbReference>
<evidence type="ECO:0000259" key="6">
    <source>
        <dbReference type="PROSITE" id="PS50950"/>
    </source>
</evidence>
<evidence type="ECO:0000256" key="3">
    <source>
        <dbReference type="ARBA" id="ARBA00022833"/>
    </source>
</evidence>
<dbReference type="EnsemblMetazoa" id="CLYHEMT008640.1">
    <property type="protein sequence ID" value="CLYHEMP008640.1"/>
    <property type="gene ID" value="CLYHEMG008640"/>
</dbReference>
<dbReference type="InterPro" id="IPR006612">
    <property type="entry name" value="THAP_Znf"/>
</dbReference>
<dbReference type="OrthoDB" id="5982876at2759"/>
<dbReference type="GO" id="GO:0003677">
    <property type="term" value="F:DNA binding"/>
    <property type="evidence" value="ECO:0007669"/>
    <property type="project" value="UniProtKB-UniRule"/>
</dbReference>
<dbReference type="PROSITE" id="PS50950">
    <property type="entry name" value="ZF_THAP"/>
    <property type="match status" value="1"/>
</dbReference>
<keyword evidence="4 5" id="KW-0238">DNA-binding</keyword>